<dbReference type="AlphaFoldDB" id="A0A2T4A400"/>
<evidence type="ECO:0000313" key="2">
    <source>
        <dbReference type="Proteomes" id="UP000241690"/>
    </source>
</evidence>
<organism evidence="1 2">
    <name type="scientific">Trichoderma harzianum CBS 226.95</name>
    <dbReference type="NCBI Taxonomy" id="983964"/>
    <lineage>
        <taxon>Eukaryota</taxon>
        <taxon>Fungi</taxon>
        <taxon>Dikarya</taxon>
        <taxon>Ascomycota</taxon>
        <taxon>Pezizomycotina</taxon>
        <taxon>Sordariomycetes</taxon>
        <taxon>Hypocreomycetidae</taxon>
        <taxon>Hypocreales</taxon>
        <taxon>Hypocreaceae</taxon>
        <taxon>Trichoderma</taxon>
    </lineage>
</organism>
<sequence>MVSSVMVIGFRIHLHEGRDLGFRMGEAPRKADKRAIILRSFMHPVAFQRCRLSLGSKERWGRGSSLRPLRDGSDRARQGSVILGASRATFPKPCVKSQREGRRRPEKAVFARPIIHFQRLELDPKGVLHES</sequence>
<accession>A0A2T4A400</accession>
<dbReference type="Proteomes" id="UP000241690">
    <property type="component" value="Unassembled WGS sequence"/>
</dbReference>
<protein>
    <submittedName>
        <fullName evidence="1">Uncharacterized protein</fullName>
    </submittedName>
</protein>
<name>A0A2T4A400_TRIHA</name>
<reference evidence="1 2" key="1">
    <citation type="submission" date="2016-07" db="EMBL/GenBank/DDBJ databases">
        <title>Multiple horizontal gene transfer events from other fungi enriched the ability of initially mycotrophic Trichoderma (Ascomycota) to feed on dead plant biomass.</title>
        <authorList>
            <consortium name="DOE Joint Genome Institute"/>
            <person name="Aerts A."/>
            <person name="Atanasova L."/>
            <person name="Chenthamara K."/>
            <person name="Zhang J."/>
            <person name="Grujic M."/>
            <person name="Henrissat B."/>
            <person name="Kuo A."/>
            <person name="Salamov A."/>
            <person name="Lipzen A."/>
            <person name="Labutti K."/>
            <person name="Barry K."/>
            <person name="Miao Y."/>
            <person name="Rahimi M.J."/>
            <person name="Shen Q."/>
            <person name="Grigoriev I.V."/>
            <person name="Kubicek C.P."/>
            <person name="Druzhinina I.S."/>
        </authorList>
    </citation>
    <scope>NUCLEOTIDE SEQUENCE [LARGE SCALE GENOMIC DNA]</scope>
    <source>
        <strain evidence="1 2">CBS 226.95</strain>
    </source>
</reference>
<dbReference type="RefSeq" id="XP_024771453.1">
    <property type="nucleotide sequence ID" value="XM_024913610.1"/>
</dbReference>
<dbReference type="EMBL" id="KZ679685">
    <property type="protein sequence ID" value="PTB51776.1"/>
    <property type="molecule type" value="Genomic_DNA"/>
</dbReference>
<proteinExistence type="predicted"/>
<keyword evidence="2" id="KW-1185">Reference proteome</keyword>
<evidence type="ECO:0000313" key="1">
    <source>
        <dbReference type="EMBL" id="PTB51776.1"/>
    </source>
</evidence>
<gene>
    <name evidence="1" type="ORF">M431DRAFT_226759</name>
</gene>
<dbReference type="GeneID" id="36622172"/>